<feature type="compositionally biased region" description="Basic and acidic residues" evidence="1">
    <location>
        <begin position="20"/>
        <end position="44"/>
    </location>
</feature>
<feature type="compositionally biased region" description="Basic and acidic residues" evidence="1">
    <location>
        <begin position="1"/>
        <end position="11"/>
    </location>
</feature>
<protein>
    <submittedName>
        <fullName evidence="2">Uncharacterized protein</fullName>
    </submittedName>
</protein>
<reference evidence="2 3" key="1">
    <citation type="submission" date="2020-08" db="EMBL/GenBank/DDBJ databases">
        <title>Genome sequence of Rhodobacteraceae bacterium Lw-13e.</title>
        <authorList>
            <person name="Poehlein A."/>
            <person name="Wolter L."/>
            <person name="Daniel R."/>
            <person name="Brinkhoff T."/>
        </authorList>
    </citation>
    <scope>NUCLEOTIDE SEQUENCE [LARGE SCALE GENOMIC DNA]</scope>
    <source>
        <strain evidence="2 3">Lw-13e</strain>
    </source>
</reference>
<dbReference type="EMBL" id="CP060436">
    <property type="protein sequence ID" value="QPM90119.1"/>
    <property type="molecule type" value="Genomic_DNA"/>
</dbReference>
<evidence type="ECO:0000256" key="1">
    <source>
        <dbReference type="SAM" id="MobiDB-lite"/>
    </source>
</evidence>
<dbReference type="AlphaFoldDB" id="A0A418SJ53"/>
<keyword evidence="3" id="KW-1185">Reference proteome</keyword>
<evidence type="ECO:0000313" key="3">
    <source>
        <dbReference type="Proteomes" id="UP000283786"/>
    </source>
</evidence>
<name>A0A418SJ53_9RHOB</name>
<accession>A0A418SJ53</accession>
<dbReference type="Proteomes" id="UP000283786">
    <property type="component" value="Chromosome"/>
</dbReference>
<feature type="region of interest" description="Disordered" evidence="1">
    <location>
        <begin position="1"/>
        <end position="44"/>
    </location>
</feature>
<gene>
    <name evidence="2" type="ORF">PSAL_013530</name>
</gene>
<sequence>MGGRPVTDRYLSKTPAGSDADERATGVEYRAPQDRATRDAHDESAQLADLRHRLISRIMTAEEFTLVVIANILDMKER</sequence>
<proteinExistence type="predicted"/>
<evidence type="ECO:0000313" key="2">
    <source>
        <dbReference type="EMBL" id="QPM90119.1"/>
    </source>
</evidence>
<dbReference type="KEGG" id="palw:PSAL_013530"/>
<organism evidence="2 3">
    <name type="scientific">Pseudooceanicola algae</name>
    <dbReference type="NCBI Taxonomy" id="1537215"/>
    <lineage>
        <taxon>Bacteria</taxon>
        <taxon>Pseudomonadati</taxon>
        <taxon>Pseudomonadota</taxon>
        <taxon>Alphaproteobacteria</taxon>
        <taxon>Rhodobacterales</taxon>
        <taxon>Paracoccaceae</taxon>
        <taxon>Pseudooceanicola</taxon>
    </lineage>
</organism>